<dbReference type="OrthoDB" id="10421610at2759"/>
<accession>A0A2P5DY29</accession>
<keyword evidence="2" id="KW-1185">Reference proteome</keyword>
<protein>
    <submittedName>
        <fullName evidence="1">Uncharacterized protein</fullName>
    </submittedName>
</protein>
<comment type="caution">
    <text evidence="1">The sequence shown here is derived from an EMBL/GenBank/DDBJ whole genome shotgun (WGS) entry which is preliminary data.</text>
</comment>
<organism evidence="1 2">
    <name type="scientific">Parasponia andersonii</name>
    <name type="common">Sponia andersonii</name>
    <dbReference type="NCBI Taxonomy" id="3476"/>
    <lineage>
        <taxon>Eukaryota</taxon>
        <taxon>Viridiplantae</taxon>
        <taxon>Streptophyta</taxon>
        <taxon>Embryophyta</taxon>
        <taxon>Tracheophyta</taxon>
        <taxon>Spermatophyta</taxon>
        <taxon>Magnoliopsida</taxon>
        <taxon>eudicotyledons</taxon>
        <taxon>Gunneridae</taxon>
        <taxon>Pentapetalae</taxon>
        <taxon>rosids</taxon>
        <taxon>fabids</taxon>
        <taxon>Rosales</taxon>
        <taxon>Cannabaceae</taxon>
        <taxon>Parasponia</taxon>
    </lineage>
</organism>
<proteinExistence type="predicted"/>
<evidence type="ECO:0000313" key="1">
    <source>
        <dbReference type="EMBL" id="PON78166.1"/>
    </source>
</evidence>
<dbReference type="EMBL" id="JXTB01000010">
    <property type="protein sequence ID" value="PON78166.1"/>
    <property type="molecule type" value="Genomic_DNA"/>
</dbReference>
<dbReference type="AlphaFoldDB" id="A0A2P5DY29"/>
<evidence type="ECO:0000313" key="2">
    <source>
        <dbReference type="Proteomes" id="UP000237105"/>
    </source>
</evidence>
<reference evidence="2" key="1">
    <citation type="submission" date="2016-06" db="EMBL/GenBank/DDBJ databases">
        <title>Parallel loss of symbiosis genes in relatives of nitrogen-fixing non-legume Parasponia.</title>
        <authorList>
            <person name="Van Velzen R."/>
            <person name="Holmer R."/>
            <person name="Bu F."/>
            <person name="Rutten L."/>
            <person name="Van Zeijl A."/>
            <person name="Liu W."/>
            <person name="Santuari L."/>
            <person name="Cao Q."/>
            <person name="Sharma T."/>
            <person name="Shen D."/>
            <person name="Roswanjaya Y."/>
            <person name="Wardhani T."/>
            <person name="Kalhor M.S."/>
            <person name="Jansen J."/>
            <person name="Van den Hoogen J."/>
            <person name="Gungor B."/>
            <person name="Hartog M."/>
            <person name="Hontelez J."/>
            <person name="Verver J."/>
            <person name="Yang W.-C."/>
            <person name="Schijlen E."/>
            <person name="Repin R."/>
            <person name="Schilthuizen M."/>
            <person name="Schranz E."/>
            <person name="Heidstra R."/>
            <person name="Miyata K."/>
            <person name="Fedorova E."/>
            <person name="Kohlen W."/>
            <person name="Bisseling T."/>
            <person name="Smit S."/>
            <person name="Geurts R."/>
        </authorList>
    </citation>
    <scope>NUCLEOTIDE SEQUENCE [LARGE SCALE GENOMIC DNA]</scope>
    <source>
        <strain evidence="2">cv. WU1-14</strain>
    </source>
</reference>
<gene>
    <name evidence="1" type="ORF">PanWU01x14_021480</name>
</gene>
<name>A0A2P5DY29_PARAD</name>
<sequence length="87" mass="9782">MASKSEIPSNNEMDGYVVEVKVLKSTIKDCESYIKTLNKKIVIDEAKARGLLMVLNLRSSKWLEAIEPHEVYLGSEMGPHGVFLFLV</sequence>
<dbReference type="Proteomes" id="UP000237105">
    <property type="component" value="Unassembled WGS sequence"/>
</dbReference>